<dbReference type="Proteomes" id="UP000023268">
    <property type="component" value="Unassembled WGS sequence"/>
</dbReference>
<name>A0A016XNF1_9BURK</name>
<proteinExistence type="predicted"/>
<organism evidence="2 3">
    <name type="scientific">Hylemonella gracilis str. Niagara R</name>
    <dbReference type="NCBI Taxonomy" id="1458275"/>
    <lineage>
        <taxon>Bacteria</taxon>
        <taxon>Pseudomonadati</taxon>
        <taxon>Pseudomonadota</taxon>
        <taxon>Betaproteobacteria</taxon>
        <taxon>Burkholderiales</taxon>
        <taxon>Comamonadaceae</taxon>
        <taxon>Hylemonella</taxon>
    </lineage>
</organism>
<reference evidence="2 3" key="1">
    <citation type="submission" date="2014-02" db="EMBL/GenBank/DDBJ databases">
        <title>Draft Genome of Hylemonella gracilis isolated from the Niagara River.</title>
        <authorList>
            <person name="Pawlowski D.R."/>
            <person name="Koudelka G.B."/>
        </authorList>
    </citation>
    <scope>NUCLEOTIDE SEQUENCE [LARGE SCALE GENOMIC DNA]</scope>
    <source>
        <strain evidence="2 3">Niagara R</strain>
    </source>
</reference>
<comment type="caution">
    <text evidence="2">The sequence shown here is derived from an EMBL/GenBank/DDBJ whole genome shotgun (WGS) entry which is preliminary data.</text>
</comment>
<dbReference type="EMBL" id="JEMG01000001">
    <property type="protein sequence ID" value="EYC52748.1"/>
    <property type="molecule type" value="Genomic_DNA"/>
</dbReference>
<sequence>MVGGVITGVWCVTDGATADNTSFATMGQARRGNGVFAVVAARMEREQTLSIAKHRAIFLIRKRPALENQAVGFSALWRQISQRNEGWSSLGGARGTRRWSLGTEGQANQPRQQASKHQLADEAAQHKTKLL</sequence>
<accession>A0A016XNF1</accession>
<feature type="region of interest" description="Disordered" evidence="1">
    <location>
        <begin position="86"/>
        <end position="119"/>
    </location>
</feature>
<evidence type="ECO:0000256" key="1">
    <source>
        <dbReference type="SAM" id="MobiDB-lite"/>
    </source>
</evidence>
<feature type="compositionally biased region" description="Polar residues" evidence="1">
    <location>
        <begin position="103"/>
        <end position="116"/>
    </location>
</feature>
<evidence type="ECO:0000313" key="2">
    <source>
        <dbReference type="EMBL" id="EYC52748.1"/>
    </source>
</evidence>
<gene>
    <name evidence="2" type="ORF">AZ34_01600</name>
</gene>
<dbReference type="AlphaFoldDB" id="A0A016XNF1"/>
<protein>
    <submittedName>
        <fullName evidence="2">Uncharacterized protein</fullName>
    </submittedName>
</protein>
<evidence type="ECO:0000313" key="3">
    <source>
        <dbReference type="Proteomes" id="UP000023268"/>
    </source>
</evidence>